<name>A0A645IHX5_9ZZZZ</name>
<accession>A0A645IHX5</accession>
<protein>
    <submittedName>
        <fullName evidence="1">Uncharacterized protein</fullName>
    </submittedName>
</protein>
<proteinExistence type="predicted"/>
<dbReference type="EMBL" id="VSSQ01109785">
    <property type="protein sequence ID" value="MPN47914.1"/>
    <property type="molecule type" value="Genomic_DNA"/>
</dbReference>
<evidence type="ECO:0000313" key="1">
    <source>
        <dbReference type="EMBL" id="MPN47914.1"/>
    </source>
</evidence>
<gene>
    <name evidence="1" type="ORF">SDC9_195518</name>
</gene>
<dbReference type="AlphaFoldDB" id="A0A645IHX5"/>
<sequence>MPSVRGFPRAFCSWALRVPARRCLQKPLLAKRRFRSSQFPVRTLLRCLLALALPACAICSRLPSAQHPPSSSLMKLTRLDATAEPAWAADTTSASKRSTSSLSRWMALHRTKELSSSLRPTVRTSSTPRCCVPAVLTARLRSAIRT</sequence>
<organism evidence="1">
    <name type="scientific">bioreactor metagenome</name>
    <dbReference type="NCBI Taxonomy" id="1076179"/>
    <lineage>
        <taxon>unclassified sequences</taxon>
        <taxon>metagenomes</taxon>
        <taxon>ecological metagenomes</taxon>
    </lineage>
</organism>
<reference evidence="1" key="1">
    <citation type="submission" date="2019-08" db="EMBL/GenBank/DDBJ databases">
        <authorList>
            <person name="Kucharzyk K."/>
            <person name="Murdoch R.W."/>
            <person name="Higgins S."/>
            <person name="Loffler F."/>
        </authorList>
    </citation>
    <scope>NUCLEOTIDE SEQUENCE</scope>
</reference>
<comment type="caution">
    <text evidence="1">The sequence shown here is derived from an EMBL/GenBank/DDBJ whole genome shotgun (WGS) entry which is preliminary data.</text>
</comment>